<protein>
    <submittedName>
        <fullName evidence="1">WXG100 family type VII secretion target</fullName>
    </submittedName>
</protein>
<sequence>MRGADVELLRKLSRDFGKKESDVRSLISFLDTQTSSSESYWKGGKADKFRSDWTDFKPTMVKMAEALKSAKESANTNADNIERAT</sequence>
<dbReference type="EMBL" id="CP054929">
    <property type="protein sequence ID" value="QKW54505.1"/>
    <property type="molecule type" value="Genomic_DNA"/>
</dbReference>
<dbReference type="InterPro" id="IPR036689">
    <property type="entry name" value="ESAT-6-like_sf"/>
</dbReference>
<accession>A0A7H8NJE5</accession>
<proteinExistence type="predicted"/>
<organism evidence="1 2">
    <name type="scientific">Streptomyces buecherae</name>
    <dbReference type="NCBI Taxonomy" id="2763006"/>
    <lineage>
        <taxon>Bacteria</taxon>
        <taxon>Bacillati</taxon>
        <taxon>Actinomycetota</taxon>
        <taxon>Actinomycetes</taxon>
        <taxon>Kitasatosporales</taxon>
        <taxon>Streptomycetaceae</taxon>
        <taxon>Streptomyces</taxon>
    </lineage>
</organism>
<evidence type="ECO:0000313" key="1">
    <source>
        <dbReference type="EMBL" id="QKW54505.1"/>
    </source>
</evidence>
<reference evidence="1 2" key="1">
    <citation type="submission" date="2020-06" db="EMBL/GenBank/DDBJ databases">
        <title>Genome mining for natural products.</title>
        <authorList>
            <person name="Zhang B."/>
            <person name="Shi J."/>
            <person name="Ge H."/>
        </authorList>
    </citation>
    <scope>NUCLEOTIDE SEQUENCE [LARGE SCALE GENOMIC DNA]</scope>
    <source>
        <strain evidence="1 2">NA00687</strain>
    </source>
</reference>
<accession>A0A7G8KN35</accession>
<name>A0A7G8KN35_9ACTN</name>
<dbReference type="Gene3D" id="1.10.287.1060">
    <property type="entry name" value="ESAT-6-like"/>
    <property type="match status" value="1"/>
</dbReference>
<evidence type="ECO:0000313" key="2">
    <source>
        <dbReference type="Proteomes" id="UP000509303"/>
    </source>
</evidence>
<dbReference type="SUPFAM" id="SSF140453">
    <property type="entry name" value="EsxAB dimer-like"/>
    <property type="match status" value="1"/>
</dbReference>
<gene>
    <name evidence="1" type="ORF">HUT08_13870</name>
</gene>
<dbReference type="AlphaFoldDB" id="A0A7G8KN35"/>
<keyword evidence="2" id="KW-1185">Reference proteome</keyword>
<dbReference type="InterPro" id="IPR010310">
    <property type="entry name" value="T7SS_ESAT-6-like"/>
</dbReference>
<dbReference type="Pfam" id="PF06013">
    <property type="entry name" value="WXG100"/>
    <property type="match status" value="1"/>
</dbReference>
<dbReference type="NCBIfam" id="TIGR03930">
    <property type="entry name" value="WXG100_ESAT6"/>
    <property type="match status" value="1"/>
</dbReference>
<dbReference type="Proteomes" id="UP000509303">
    <property type="component" value="Chromosome"/>
</dbReference>